<dbReference type="EMBL" id="UYRR01031770">
    <property type="protein sequence ID" value="VDK52509.1"/>
    <property type="molecule type" value="Genomic_DNA"/>
</dbReference>
<dbReference type="GO" id="GO:0008270">
    <property type="term" value="F:zinc ion binding"/>
    <property type="evidence" value="ECO:0007669"/>
    <property type="project" value="UniProtKB-KW"/>
</dbReference>
<dbReference type="GO" id="GO:0009791">
    <property type="term" value="P:post-embryonic development"/>
    <property type="evidence" value="ECO:0007669"/>
    <property type="project" value="UniProtKB-ARBA"/>
</dbReference>
<evidence type="ECO:0000313" key="15">
    <source>
        <dbReference type="WBParaSite" id="ASIM_0001505801-mRNA-1"/>
    </source>
</evidence>
<keyword evidence="14" id="KW-1185">Reference proteome</keyword>
<dbReference type="GO" id="GO:0048513">
    <property type="term" value="P:animal organ development"/>
    <property type="evidence" value="ECO:0007669"/>
    <property type="project" value="UniProtKB-ARBA"/>
</dbReference>
<evidence type="ECO:0000256" key="8">
    <source>
        <dbReference type="ARBA" id="ARBA00023242"/>
    </source>
</evidence>
<reference evidence="15" key="1">
    <citation type="submission" date="2016-04" db="UniProtKB">
        <authorList>
            <consortium name="WormBaseParasite"/>
        </authorList>
    </citation>
    <scope>IDENTIFICATION</scope>
</reference>
<dbReference type="Pfam" id="PF00096">
    <property type="entry name" value="zf-C2H2"/>
    <property type="match status" value="1"/>
</dbReference>
<comment type="subcellular location">
    <subcellularLocation>
        <location evidence="1">Nucleus</location>
    </subcellularLocation>
</comment>
<feature type="region of interest" description="Disordered" evidence="11">
    <location>
        <begin position="634"/>
        <end position="705"/>
    </location>
</feature>
<evidence type="ECO:0000256" key="10">
    <source>
        <dbReference type="PROSITE-ProRule" id="PRU00042"/>
    </source>
</evidence>
<feature type="compositionally biased region" description="Low complexity" evidence="11">
    <location>
        <begin position="634"/>
        <end position="676"/>
    </location>
</feature>
<dbReference type="InterPro" id="IPR036236">
    <property type="entry name" value="Znf_C2H2_sf"/>
</dbReference>
<feature type="domain" description="C2H2-type" evidence="12">
    <location>
        <begin position="456"/>
        <end position="483"/>
    </location>
</feature>
<evidence type="ECO:0000256" key="3">
    <source>
        <dbReference type="ARBA" id="ARBA00022737"/>
    </source>
</evidence>
<dbReference type="InterPro" id="IPR051565">
    <property type="entry name" value="Sal_C2H2-zinc-finger"/>
</dbReference>
<name>A0A158PPM1_ANISI</name>
<dbReference type="FunFam" id="3.30.160.60:FF:002381">
    <property type="entry name" value="Putative spalt protein"/>
    <property type="match status" value="1"/>
</dbReference>
<keyword evidence="4 10" id="KW-0863">Zinc-finger</keyword>
<dbReference type="Proteomes" id="UP000267096">
    <property type="component" value="Unassembled WGS sequence"/>
</dbReference>
<dbReference type="OrthoDB" id="5864524at2759"/>
<evidence type="ECO:0000313" key="13">
    <source>
        <dbReference type="EMBL" id="VDK52509.1"/>
    </source>
</evidence>
<dbReference type="GO" id="GO:0005634">
    <property type="term" value="C:nucleus"/>
    <property type="evidence" value="ECO:0007669"/>
    <property type="project" value="UniProtKB-SubCell"/>
</dbReference>
<evidence type="ECO:0000313" key="14">
    <source>
        <dbReference type="Proteomes" id="UP000267096"/>
    </source>
</evidence>
<keyword evidence="8" id="KW-0539">Nucleus</keyword>
<dbReference type="GO" id="GO:0048646">
    <property type="term" value="P:anatomical structure formation involved in morphogenesis"/>
    <property type="evidence" value="ECO:0007669"/>
    <property type="project" value="UniProtKB-ARBA"/>
</dbReference>
<sequence length="733" mass="79084">MQKKYHKELSDLRRFTSKVNSLRSVMIIWLLFSGHKNQQLNEVSQSCGLCSARFYDVDSFSEHKRVCCSRKQKSITPPCSDTESTPIDLSRKSILDVLETNKNILEDKSNVLFDPLGTLQQHQQQLLELYAQLAASQSVKTDSDDGSEDGQNPSYLLSPPSSNDTVDKIHPCAAERCTQRFSSRGALLWHVLRRHPDEKLLQCDNCDERFTDSDQVSQIMSPSPAPSSLCALTPSNANGGLIGGNAAAASGNVPPPLSQMLFSQLLNSVSSSNSGPVSSSSSSSQSHDQQRQHQQHQQQQTSSKEAALDLTTSQLNANSTPPFMPFPPLPQHLMRPPMSFGLSANRAAMSASDSVASSSNPSESTLSSVDGAGGGGGQMTTNLAGGSSGSLLNNDDDWEALMEISTTDETEKIRALVGDKALPTTDPNQCLLCRRVLSCKSALQMHYRTHTGERPFKCKICQRAFTTKGNLKTHMGVHRAKHTFRGITGTPAIQHQCPICQKRFFSAQLLQQHITQHTNQLTRNGMMPPPPFDNPLGSPNFERRHEIGGPTSSGAIPSTRYHLISYQSFMQHMNGAAGFMGRPLGNGLIGPPFPTPFPFFPLGIPRPLATNLPPSSCTSNGLSNHNAMINSQSQLSPNLSSLSSSTPSSSSSSSHLQLSTSVSNPLSSSRPLPTSPEVSEGTGKSVGIVSSSPSTPTPSDPLLTTNNVPLNLQSVLNSALNIALMKKEENLSD</sequence>
<dbReference type="GO" id="GO:0000981">
    <property type="term" value="F:DNA-binding transcription factor activity, RNA polymerase II-specific"/>
    <property type="evidence" value="ECO:0007669"/>
    <property type="project" value="TreeGrafter"/>
</dbReference>
<feature type="compositionally biased region" description="Low complexity" evidence="11">
    <location>
        <begin position="351"/>
        <end position="368"/>
    </location>
</feature>
<dbReference type="GO" id="GO:0000978">
    <property type="term" value="F:RNA polymerase II cis-regulatory region sequence-specific DNA binding"/>
    <property type="evidence" value="ECO:0007669"/>
    <property type="project" value="TreeGrafter"/>
</dbReference>
<dbReference type="PANTHER" id="PTHR23233">
    <property type="entry name" value="SAL-LIKE PROTEIN"/>
    <property type="match status" value="1"/>
</dbReference>
<proteinExistence type="inferred from homology"/>
<dbReference type="PROSITE" id="PS50157">
    <property type="entry name" value="ZINC_FINGER_C2H2_2"/>
    <property type="match status" value="4"/>
</dbReference>
<feature type="region of interest" description="Disordered" evidence="11">
    <location>
        <begin position="351"/>
        <end position="391"/>
    </location>
</feature>
<keyword evidence="2" id="KW-0479">Metal-binding</keyword>
<gene>
    <name evidence="13" type="ORF">ASIM_LOCUS14468</name>
</gene>
<feature type="compositionally biased region" description="Low complexity" evidence="11">
    <location>
        <begin position="268"/>
        <end position="287"/>
    </location>
</feature>
<evidence type="ECO:0000256" key="5">
    <source>
        <dbReference type="ARBA" id="ARBA00022833"/>
    </source>
</evidence>
<organism evidence="15">
    <name type="scientific">Anisakis simplex</name>
    <name type="common">Herring worm</name>
    <dbReference type="NCBI Taxonomy" id="6269"/>
    <lineage>
        <taxon>Eukaryota</taxon>
        <taxon>Metazoa</taxon>
        <taxon>Ecdysozoa</taxon>
        <taxon>Nematoda</taxon>
        <taxon>Chromadorea</taxon>
        <taxon>Rhabditida</taxon>
        <taxon>Spirurina</taxon>
        <taxon>Ascaridomorpha</taxon>
        <taxon>Ascaridoidea</taxon>
        <taxon>Anisakidae</taxon>
        <taxon>Anisakis</taxon>
        <taxon>Anisakis simplex complex</taxon>
    </lineage>
</organism>
<keyword evidence="7" id="KW-0804">Transcription</keyword>
<dbReference type="PANTHER" id="PTHR23233:SF84">
    <property type="entry name" value="FI23031P1"/>
    <property type="match status" value="1"/>
</dbReference>
<evidence type="ECO:0000256" key="11">
    <source>
        <dbReference type="SAM" id="MobiDB-lite"/>
    </source>
</evidence>
<protein>
    <submittedName>
        <fullName evidence="15">Zinc finger protein</fullName>
    </submittedName>
</protein>
<dbReference type="Gene3D" id="3.30.160.60">
    <property type="entry name" value="Classic Zinc Finger"/>
    <property type="match status" value="3"/>
</dbReference>
<feature type="region of interest" description="Disordered" evidence="11">
    <location>
        <begin position="268"/>
        <end position="305"/>
    </location>
</feature>
<evidence type="ECO:0000256" key="1">
    <source>
        <dbReference type="ARBA" id="ARBA00004123"/>
    </source>
</evidence>
<dbReference type="GO" id="GO:0061061">
    <property type="term" value="P:muscle structure development"/>
    <property type="evidence" value="ECO:0007669"/>
    <property type="project" value="UniProtKB-ARBA"/>
</dbReference>
<keyword evidence="6" id="KW-0805">Transcription regulation</keyword>
<feature type="region of interest" description="Disordered" evidence="11">
    <location>
        <begin position="138"/>
        <end position="163"/>
    </location>
</feature>
<dbReference type="GO" id="GO:0048699">
    <property type="term" value="P:generation of neurons"/>
    <property type="evidence" value="ECO:0007669"/>
    <property type="project" value="UniProtKB-ARBA"/>
</dbReference>
<dbReference type="SMART" id="SM00355">
    <property type="entry name" value="ZnF_C2H2"/>
    <property type="match status" value="5"/>
</dbReference>
<keyword evidence="5" id="KW-0862">Zinc</keyword>
<dbReference type="InterPro" id="IPR013087">
    <property type="entry name" value="Znf_C2H2_type"/>
</dbReference>
<evidence type="ECO:0000256" key="6">
    <source>
        <dbReference type="ARBA" id="ARBA00023015"/>
    </source>
</evidence>
<evidence type="ECO:0000256" key="9">
    <source>
        <dbReference type="ARBA" id="ARBA00038474"/>
    </source>
</evidence>
<dbReference type="FunFam" id="3.30.160.60:FF:000025">
    <property type="entry name" value="Spalt-like transcription factor 1"/>
    <property type="match status" value="1"/>
</dbReference>
<reference evidence="13 14" key="2">
    <citation type="submission" date="2018-11" db="EMBL/GenBank/DDBJ databases">
        <authorList>
            <consortium name="Pathogen Informatics"/>
        </authorList>
    </citation>
    <scope>NUCLEOTIDE SEQUENCE [LARGE SCALE GENOMIC DNA]</scope>
</reference>
<comment type="similarity">
    <text evidence="9">Belongs to the sal C2H2-type zinc-finger protein family.</text>
</comment>
<dbReference type="GO" id="GO:0001708">
    <property type="term" value="P:cell fate specification"/>
    <property type="evidence" value="ECO:0007669"/>
    <property type="project" value="UniProtKB-ARBA"/>
</dbReference>
<evidence type="ECO:0000256" key="4">
    <source>
        <dbReference type="ARBA" id="ARBA00022771"/>
    </source>
</evidence>
<evidence type="ECO:0000256" key="2">
    <source>
        <dbReference type="ARBA" id="ARBA00022723"/>
    </source>
</evidence>
<dbReference type="AlphaFoldDB" id="A0A158PPM1"/>
<dbReference type="Pfam" id="PF13894">
    <property type="entry name" value="zf-C2H2_4"/>
    <property type="match status" value="1"/>
</dbReference>
<dbReference type="WBParaSite" id="ASIM_0001505801-mRNA-1">
    <property type="protein sequence ID" value="ASIM_0001505801-mRNA-1"/>
    <property type="gene ID" value="ASIM_0001505801"/>
</dbReference>
<evidence type="ECO:0000259" key="12">
    <source>
        <dbReference type="PROSITE" id="PS50157"/>
    </source>
</evidence>
<evidence type="ECO:0000256" key="7">
    <source>
        <dbReference type="ARBA" id="ARBA00023163"/>
    </source>
</evidence>
<feature type="domain" description="C2H2-type" evidence="12">
    <location>
        <begin position="428"/>
        <end position="455"/>
    </location>
</feature>
<feature type="domain" description="C2H2-type" evidence="12">
    <location>
        <begin position="495"/>
        <end position="522"/>
    </location>
</feature>
<dbReference type="PROSITE" id="PS00028">
    <property type="entry name" value="ZINC_FINGER_C2H2_1"/>
    <property type="match status" value="4"/>
</dbReference>
<feature type="domain" description="C2H2-type" evidence="12">
    <location>
        <begin position="170"/>
        <end position="200"/>
    </location>
</feature>
<accession>A0A158PPM1</accession>
<feature type="compositionally biased region" description="Low complexity" evidence="11">
    <location>
        <begin position="153"/>
        <end position="162"/>
    </location>
</feature>
<dbReference type="SUPFAM" id="SSF57667">
    <property type="entry name" value="beta-beta-alpha zinc fingers"/>
    <property type="match status" value="2"/>
</dbReference>
<keyword evidence="3" id="KW-0677">Repeat</keyword>